<dbReference type="Pfam" id="PF13360">
    <property type="entry name" value="PQQ_2"/>
    <property type="match status" value="1"/>
</dbReference>
<accession>A0ABN6XDX5</accession>
<dbReference type="RefSeq" id="WP_286217394.1">
    <property type="nucleotide sequence ID" value="NZ_AP027729.1"/>
</dbReference>
<proteinExistence type="predicted"/>
<evidence type="ECO:0000313" key="3">
    <source>
        <dbReference type="Proteomes" id="UP001321475"/>
    </source>
</evidence>
<dbReference type="InterPro" id="IPR002372">
    <property type="entry name" value="PQQ_rpt_dom"/>
</dbReference>
<dbReference type="SUPFAM" id="SSF50998">
    <property type="entry name" value="Quinoprotein alcohol dehydrogenase-like"/>
    <property type="match status" value="1"/>
</dbReference>
<dbReference type="Proteomes" id="UP001321475">
    <property type="component" value="Chromosome"/>
</dbReference>
<evidence type="ECO:0000313" key="2">
    <source>
        <dbReference type="EMBL" id="BDZ43064.1"/>
    </source>
</evidence>
<keyword evidence="3" id="KW-1185">Reference proteome</keyword>
<name>A0ABN6XDX5_9CELL</name>
<reference evidence="3" key="1">
    <citation type="journal article" date="2019" name="Int. J. Syst. Evol. Microbiol.">
        <title>The Global Catalogue of Microorganisms (GCM) 10K type strain sequencing project: providing services to taxonomists for standard genome sequencing and annotation.</title>
        <authorList>
            <consortium name="The Broad Institute Genomics Platform"/>
            <consortium name="The Broad Institute Genome Sequencing Center for Infectious Disease"/>
            <person name="Wu L."/>
            <person name="Ma J."/>
        </authorList>
    </citation>
    <scope>NUCLEOTIDE SEQUENCE [LARGE SCALE GENOMIC DNA]</scope>
    <source>
        <strain evidence="3">NBRC 108565</strain>
    </source>
</reference>
<dbReference type="Gene3D" id="2.130.10.10">
    <property type="entry name" value="YVTN repeat-like/Quinoprotein amine dehydrogenase"/>
    <property type="match status" value="1"/>
</dbReference>
<dbReference type="InterPro" id="IPR015943">
    <property type="entry name" value="WD40/YVTN_repeat-like_dom_sf"/>
</dbReference>
<organism evidence="2 3">
    <name type="scientific">Paraoerskovia sediminicola</name>
    <dbReference type="NCBI Taxonomy" id="1138587"/>
    <lineage>
        <taxon>Bacteria</taxon>
        <taxon>Bacillati</taxon>
        <taxon>Actinomycetota</taxon>
        <taxon>Actinomycetes</taxon>
        <taxon>Micrococcales</taxon>
        <taxon>Cellulomonadaceae</taxon>
        <taxon>Paraoerskovia</taxon>
    </lineage>
</organism>
<feature type="domain" description="Pyrrolo-quinoline quinone repeat" evidence="1">
    <location>
        <begin position="31"/>
        <end position="169"/>
    </location>
</feature>
<gene>
    <name evidence="2" type="ORF">GCM10025865_23630</name>
</gene>
<dbReference type="EMBL" id="AP027729">
    <property type="protein sequence ID" value="BDZ43064.1"/>
    <property type="molecule type" value="Genomic_DNA"/>
</dbReference>
<protein>
    <recommendedName>
        <fullName evidence="1">Pyrrolo-quinoline quinone repeat domain-containing protein</fullName>
    </recommendedName>
</protein>
<sequence length="193" mass="20053">MPASFVSPLGDGTFLRVTGDPSSDADVQEVVDDRGGAEWKVPGELLVPSASDGVASRTRLVADGARFGAFDVDGNPLWTLDERVGEVLVQAAGVAVVDGDGIAALDLATGQELWRRPEDRLAVSTAFTDGTRAILLEVPRSSEGAQPGTRLVALDLRDGKPAWSTVVDGDDAIFVAAGGSLLRLSLDGVERLG</sequence>
<evidence type="ECO:0000259" key="1">
    <source>
        <dbReference type="Pfam" id="PF13360"/>
    </source>
</evidence>
<dbReference type="InterPro" id="IPR011047">
    <property type="entry name" value="Quinoprotein_ADH-like_sf"/>
</dbReference>